<accession>A0A194VZ32</accession>
<keyword evidence="12" id="KW-1185">Reference proteome</keyword>
<dbReference type="Pfam" id="PF11807">
    <property type="entry name" value="UstYa"/>
    <property type="match status" value="1"/>
</dbReference>
<feature type="transmembrane region" description="Helical" evidence="10">
    <location>
        <begin position="46"/>
        <end position="69"/>
    </location>
</feature>
<name>A0A194VZ32_CYTMA</name>
<dbReference type="InterPro" id="IPR021765">
    <property type="entry name" value="UstYa-like"/>
</dbReference>
<organism evidence="11 12">
    <name type="scientific">Cytospora mali</name>
    <name type="common">Apple Valsa canker fungus</name>
    <name type="synonym">Valsa mali</name>
    <dbReference type="NCBI Taxonomy" id="578113"/>
    <lineage>
        <taxon>Eukaryota</taxon>
        <taxon>Fungi</taxon>
        <taxon>Dikarya</taxon>
        <taxon>Ascomycota</taxon>
        <taxon>Pezizomycotina</taxon>
        <taxon>Sordariomycetes</taxon>
        <taxon>Sordariomycetidae</taxon>
        <taxon>Diaporthales</taxon>
        <taxon>Cytosporaceae</taxon>
        <taxon>Cytospora</taxon>
    </lineage>
</organism>
<evidence type="ECO:0000256" key="10">
    <source>
        <dbReference type="SAM" id="Phobius"/>
    </source>
</evidence>
<sequence>MGSNDEDCKHPMLDKECEYRDGQAAQLEQALRQAAEPWWRANVLSLGILLLILGSYVAILETIHITVGLSRETRSRSSNNQLSLIPPGTLEYEERKEWTAFVHPWTIPPSPELDNLWETLLFVENLRVTRDELEWLGENLTDLVQVDGGDYAAITGVIHHLHCLNSIRKVVHWDYYGPLLAPDNTIPKTLTKGHADHCIDAIRQALMCHANTALYTAEWLNDKQHPINMELKTAKHATCLKWETLDSWARQRVLVPGQYHFLSGPYPANMVAE</sequence>
<evidence type="ECO:0000256" key="7">
    <source>
        <dbReference type="ARBA" id="ARBA00023136"/>
    </source>
</evidence>
<dbReference type="Proteomes" id="UP000078559">
    <property type="component" value="Chromosome 4"/>
</dbReference>
<evidence type="ECO:0000256" key="4">
    <source>
        <dbReference type="ARBA" id="ARBA00022989"/>
    </source>
</evidence>
<evidence type="ECO:0000256" key="5">
    <source>
        <dbReference type="ARBA" id="ARBA00023002"/>
    </source>
</evidence>
<evidence type="ECO:0008006" key="13">
    <source>
        <dbReference type="Google" id="ProtNLM"/>
    </source>
</evidence>
<dbReference type="GO" id="GO:0016020">
    <property type="term" value="C:membrane"/>
    <property type="evidence" value="ECO:0007669"/>
    <property type="project" value="UniProtKB-SubCell"/>
</dbReference>
<dbReference type="OrthoDB" id="3687641at2759"/>
<comment type="subcellular location">
    <subcellularLocation>
        <location evidence="1">Membrane</location>
        <topology evidence="1">Single-pass membrane protein</topology>
    </subcellularLocation>
</comment>
<keyword evidence="8" id="KW-0325">Glycoprotein</keyword>
<evidence type="ECO:0000256" key="2">
    <source>
        <dbReference type="ARBA" id="ARBA00004685"/>
    </source>
</evidence>
<evidence type="ECO:0000256" key="8">
    <source>
        <dbReference type="ARBA" id="ARBA00023180"/>
    </source>
</evidence>
<evidence type="ECO:0000313" key="11">
    <source>
        <dbReference type="EMBL" id="KUI69123.1"/>
    </source>
</evidence>
<keyword evidence="4 10" id="KW-1133">Transmembrane helix</keyword>
<dbReference type="GO" id="GO:0043386">
    <property type="term" value="P:mycotoxin biosynthetic process"/>
    <property type="evidence" value="ECO:0007669"/>
    <property type="project" value="InterPro"/>
</dbReference>
<evidence type="ECO:0000256" key="9">
    <source>
        <dbReference type="ARBA" id="ARBA00035112"/>
    </source>
</evidence>
<keyword evidence="5" id="KW-0560">Oxidoreductase</keyword>
<reference evidence="11" key="1">
    <citation type="submission" date="2014-12" db="EMBL/GenBank/DDBJ databases">
        <title>Genome Sequence of Valsa Canker Pathogens Uncovers a Specific Adaption of Colonization on Woody Bark.</title>
        <authorList>
            <person name="Yin Z."/>
            <person name="Liu H."/>
            <person name="Gao X."/>
            <person name="Li Z."/>
            <person name="Song N."/>
            <person name="Ke X."/>
            <person name="Dai Q."/>
            <person name="Wu Y."/>
            <person name="Sun Y."/>
            <person name="Xu J.-R."/>
            <person name="Kang Z.K."/>
            <person name="Wang L."/>
            <person name="Huang L."/>
        </authorList>
    </citation>
    <scope>NUCLEOTIDE SEQUENCE [LARGE SCALE GENOMIC DNA]</scope>
    <source>
        <strain evidence="11">03-8</strain>
    </source>
</reference>
<comment type="similarity">
    <text evidence="9">Belongs to the ustYa family.</text>
</comment>
<evidence type="ECO:0000256" key="1">
    <source>
        <dbReference type="ARBA" id="ARBA00004167"/>
    </source>
</evidence>
<dbReference type="GO" id="GO:0016491">
    <property type="term" value="F:oxidoreductase activity"/>
    <property type="evidence" value="ECO:0007669"/>
    <property type="project" value="UniProtKB-KW"/>
</dbReference>
<gene>
    <name evidence="11" type="ORF">VM1G_04712</name>
</gene>
<dbReference type="PANTHER" id="PTHR33365:SF4">
    <property type="entry name" value="CYCLOCHLOROTINE BIOSYNTHESIS PROTEIN O"/>
    <property type="match status" value="1"/>
</dbReference>
<evidence type="ECO:0000313" key="12">
    <source>
        <dbReference type="Proteomes" id="UP000078559"/>
    </source>
</evidence>
<evidence type="ECO:0000256" key="6">
    <source>
        <dbReference type="ARBA" id="ARBA00023026"/>
    </source>
</evidence>
<dbReference type="PANTHER" id="PTHR33365">
    <property type="entry name" value="YALI0B05434P"/>
    <property type="match status" value="1"/>
</dbReference>
<evidence type="ECO:0000256" key="3">
    <source>
        <dbReference type="ARBA" id="ARBA00022692"/>
    </source>
</evidence>
<keyword evidence="3 10" id="KW-0812">Transmembrane</keyword>
<proteinExistence type="inferred from homology"/>
<keyword evidence="6" id="KW-0843">Virulence</keyword>
<comment type="pathway">
    <text evidence="2">Mycotoxin biosynthesis.</text>
</comment>
<dbReference type="EMBL" id="CM003101">
    <property type="protein sequence ID" value="KUI69123.1"/>
    <property type="molecule type" value="Genomic_DNA"/>
</dbReference>
<protein>
    <recommendedName>
        <fullName evidence="13">Cyclochlorotine biosynthesis protein O</fullName>
    </recommendedName>
</protein>
<dbReference type="AlphaFoldDB" id="A0A194VZ32"/>
<keyword evidence="7 10" id="KW-0472">Membrane</keyword>